<feature type="transmembrane region" description="Helical" evidence="5">
    <location>
        <begin position="133"/>
        <end position="152"/>
    </location>
</feature>
<accession>A0ABM0X4Y3</accession>
<evidence type="ECO:0000259" key="6">
    <source>
        <dbReference type="PROSITE" id="PS51999"/>
    </source>
</evidence>
<evidence type="ECO:0000256" key="5">
    <source>
        <dbReference type="SAM" id="Phobius"/>
    </source>
</evidence>
<evidence type="ECO:0000256" key="3">
    <source>
        <dbReference type="ARBA" id="ARBA00022833"/>
    </source>
</evidence>
<keyword evidence="3" id="KW-0862">Zinc</keyword>
<reference evidence="8" key="2">
    <citation type="submission" date="2025-08" db="UniProtKB">
        <authorList>
            <consortium name="RefSeq"/>
        </authorList>
    </citation>
    <scope>IDENTIFICATION</scope>
    <source>
        <tissue evidence="8">Leaf</tissue>
    </source>
</reference>
<evidence type="ECO:0000256" key="1">
    <source>
        <dbReference type="ARBA" id="ARBA00022723"/>
    </source>
</evidence>
<keyword evidence="5" id="KW-1133">Transmembrane helix</keyword>
<dbReference type="InterPro" id="IPR010666">
    <property type="entry name" value="Znf_GRF"/>
</dbReference>
<gene>
    <name evidence="8" type="primary">LOC104759550</name>
</gene>
<dbReference type="PANTHER" id="PTHR33248">
    <property type="entry name" value="ZINC ION-BINDING PROTEIN"/>
    <property type="match status" value="1"/>
</dbReference>
<evidence type="ECO:0000313" key="7">
    <source>
        <dbReference type="Proteomes" id="UP000694864"/>
    </source>
</evidence>
<feature type="domain" description="GRF-type" evidence="6">
    <location>
        <begin position="37"/>
        <end position="78"/>
    </location>
</feature>
<evidence type="ECO:0000256" key="4">
    <source>
        <dbReference type="PROSITE-ProRule" id="PRU01343"/>
    </source>
</evidence>
<reference evidence="7" key="1">
    <citation type="journal article" date="2014" name="Nat. Commun.">
        <title>The emerging biofuel crop Camelina sativa retains a highly undifferentiated hexaploid genome structure.</title>
        <authorList>
            <person name="Kagale S."/>
            <person name="Koh C."/>
            <person name="Nixon J."/>
            <person name="Bollina V."/>
            <person name="Clarke W.E."/>
            <person name="Tuteja R."/>
            <person name="Spillane C."/>
            <person name="Robinson S.J."/>
            <person name="Links M.G."/>
            <person name="Clarke C."/>
            <person name="Higgins E.E."/>
            <person name="Huebert T."/>
            <person name="Sharpe A.G."/>
            <person name="Parkin I.A."/>
        </authorList>
    </citation>
    <scope>NUCLEOTIDE SEQUENCE [LARGE SCALE GENOMIC DNA]</scope>
    <source>
        <strain evidence="7">cv. DH55</strain>
    </source>
</reference>
<dbReference type="PROSITE" id="PS51999">
    <property type="entry name" value="ZF_GRF"/>
    <property type="match status" value="1"/>
</dbReference>
<dbReference type="GeneID" id="104759550"/>
<keyword evidence="1" id="KW-0479">Metal-binding</keyword>
<evidence type="ECO:0000256" key="2">
    <source>
        <dbReference type="ARBA" id="ARBA00022771"/>
    </source>
</evidence>
<keyword evidence="5" id="KW-0812">Transmembrane</keyword>
<keyword evidence="7" id="KW-1185">Reference proteome</keyword>
<organism evidence="7 8">
    <name type="scientific">Camelina sativa</name>
    <name type="common">False flax</name>
    <name type="synonym">Myagrum sativum</name>
    <dbReference type="NCBI Taxonomy" id="90675"/>
    <lineage>
        <taxon>Eukaryota</taxon>
        <taxon>Viridiplantae</taxon>
        <taxon>Streptophyta</taxon>
        <taxon>Embryophyta</taxon>
        <taxon>Tracheophyta</taxon>
        <taxon>Spermatophyta</taxon>
        <taxon>Magnoliopsida</taxon>
        <taxon>eudicotyledons</taxon>
        <taxon>Gunneridae</taxon>
        <taxon>Pentapetalae</taxon>
        <taxon>rosids</taxon>
        <taxon>malvids</taxon>
        <taxon>Brassicales</taxon>
        <taxon>Brassicaceae</taxon>
        <taxon>Camelineae</taxon>
        <taxon>Camelina</taxon>
    </lineage>
</organism>
<evidence type="ECO:0000313" key="8">
    <source>
        <dbReference type="RefSeq" id="XP_010480759.1"/>
    </source>
</evidence>
<protein>
    <submittedName>
        <fullName evidence="8">Uncharacterized protein At4g04775-like</fullName>
    </submittedName>
</protein>
<dbReference type="RefSeq" id="XP_010480759.1">
    <property type="nucleotide sequence ID" value="XM_010482457.1"/>
</dbReference>
<name>A0ABM0X4Y3_CAMSA</name>
<proteinExistence type="predicted"/>
<dbReference type="Proteomes" id="UP000694864">
    <property type="component" value="Chromosome 17"/>
</dbReference>
<keyword evidence="2 4" id="KW-0863">Zinc-finger</keyword>
<sequence length="153" mass="17338">MGLYSYTQPSSSSLQVWSEGPPEVNFTGLTVGIPDRCLCGRETVMKCSTTADNPGRIFFGCNNHEDGEDHIMKWWDEAIMQELQAMRGGLDDQRDSITAIKENDEMLWVQQELEKVKDQMKELRLLIRRVRGVVENVFIAGIILIVVLISFAS</sequence>
<keyword evidence="5" id="KW-0472">Membrane</keyword>